<dbReference type="EMBL" id="VSWC01000015">
    <property type="protein sequence ID" value="KAA1112544.1"/>
    <property type="molecule type" value="Genomic_DNA"/>
</dbReference>
<organism evidence="1 2">
    <name type="scientific">Puccinia graminis f. sp. tritici</name>
    <dbReference type="NCBI Taxonomy" id="56615"/>
    <lineage>
        <taxon>Eukaryota</taxon>
        <taxon>Fungi</taxon>
        <taxon>Dikarya</taxon>
        <taxon>Basidiomycota</taxon>
        <taxon>Pucciniomycotina</taxon>
        <taxon>Pucciniomycetes</taxon>
        <taxon>Pucciniales</taxon>
        <taxon>Pucciniaceae</taxon>
        <taxon>Puccinia</taxon>
    </lineage>
</organism>
<gene>
    <name evidence="1" type="ORF">PGT21_001484</name>
</gene>
<dbReference type="AlphaFoldDB" id="A0A5B0QHX2"/>
<accession>A0A5B0QHX2</accession>
<name>A0A5B0QHX2_PUCGR</name>
<reference evidence="1 2" key="1">
    <citation type="submission" date="2019-05" db="EMBL/GenBank/DDBJ databases">
        <title>Emergence of the Ug99 lineage of the wheat stem rust pathogen through somatic hybridization.</title>
        <authorList>
            <person name="Li F."/>
            <person name="Upadhyaya N.M."/>
            <person name="Sperschneider J."/>
            <person name="Matny O."/>
            <person name="Nguyen-Phuc H."/>
            <person name="Mago R."/>
            <person name="Raley C."/>
            <person name="Miller M.E."/>
            <person name="Silverstein K.A.T."/>
            <person name="Henningsen E."/>
            <person name="Hirsch C.D."/>
            <person name="Visser B."/>
            <person name="Pretorius Z.A."/>
            <person name="Steffenson B.J."/>
            <person name="Schwessinger B."/>
            <person name="Dodds P.N."/>
            <person name="Figueroa M."/>
        </authorList>
    </citation>
    <scope>NUCLEOTIDE SEQUENCE [LARGE SCALE GENOMIC DNA]</scope>
    <source>
        <strain evidence="1">21-0</strain>
    </source>
</reference>
<protein>
    <submittedName>
        <fullName evidence="1">Uncharacterized protein</fullName>
    </submittedName>
</protein>
<evidence type="ECO:0000313" key="1">
    <source>
        <dbReference type="EMBL" id="KAA1112544.1"/>
    </source>
</evidence>
<sequence>MELRLSELVIYEASEVACRRGAKSKQARRAVIPAHPSSVLAHMRAFFSLSLLVARHNVRTSNGIQQAFVNPAGFNCIEILVVQVHRSRSNTLSLSPGSQHLIPRAFDIARTEFGDDAFARFTGSTVVVMNWGTSPAFNDDGG</sequence>
<comment type="caution">
    <text evidence="1">The sequence shown here is derived from an EMBL/GenBank/DDBJ whole genome shotgun (WGS) entry which is preliminary data.</text>
</comment>
<dbReference type="Proteomes" id="UP000324748">
    <property type="component" value="Unassembled WGS sequence"/>
</dbReference>
<keyword evidence="2" id="KW-1185">Reference proteome</keyword>
<proteinExistence type="predicted"/>
<evidence type="ECO:0000313" key="2">
    <source>
        <dbReference type="Proteomes" id="UP000324748"/>
    </source>
</evidence>